<dbReference type="PANTHER" id="PTHR43586">
    <property type="entry name" value="CYSTEINE DESULFURASE"/>
    <property type="match status" value="1"/>
</dbReference>
<protein>
    <recommendedName>
        <fullName evidence="3 8">Cysteine desulfurase</fullName>
        <ecNumber evidence="3 8">2.8.1.7</ecNumber>
    </recommendedName>
</protein>
<dbReference type="Proteomes" id="UP000177629">
    <property type="component" value="Unassembled WGS sequence"/>
</dbReference>
<dbReference type="PROSITE" id="PS00595">
    <property type="entry name" value="AA_TRANSFER_CLASS_5"/>
    <property type="match status" value="1"/>
</dbReference>
<organism evidence="10 11">
    <name type="scientific">Candidatus Terrybacteria bacterium RIFCSPHIGHO2_01_FULL_48_17</name>
    <dbReference type="NCBI Taxonomy" id="1802362"/>
    <lineage>
        <taxon>Bacteria</taxon>
        <taxon>Candidatus Terryibacteriota</taxon>
    </lineage>
</organism>
<dbReference type="InterPro" id="IPR015421">
    <property type="entry name" value="PyrdxlP-dep_Trfase_major"/>
</dbReference>
<dbReference type="GO" id="GO:0030170">
    <property type="term" value="F:pyridoxal phosphate binding"/>
    <property type="evidence" value="ECO:0007669"/>
    <property type="project" value="UniProtKB-UniRule"/>
</dbReference>
<comment type="cofactor">
    <cofactor evidence="1 7">
        <name>pyridoxal 5'-phosphate</name>
        <dbReference type="ChEBI" id="CHEBI:597326"/>
    </cofactor>
</comment>
<evidence type="ECO:0000256" key="1">
    <source>
        <dbReference type="ARBA" id="ARBA00001933"/>
    </source>
</evidence>
<evidence type="ECO:0000313" key="10">
    <source>
        <dbReference type="EMBL" id="OHA48124.1"/>
    </source>
</evidence>
<evidence type="ECO:0000256" key="4">
    <source>
        <dbReference type="ARBA" id="ARBA00022679"/>
    </source>
</evidence>
<keyword evidence="5 8" id="KW-0663">Pyridoxal phosphate</keyword>
<dbReference type="CDD" id="cd06453">
    <property type="entry name" value="SufS_like"/>
    <property type="match status" value="1"/>
</dbReference>
<dbReference type="EMBL" id="MHSS01000008">
    <property type="protein sequence ID" value="OHA48124.1"/>
    <property type="molecule type" value="Genomic_DNA"/>
</dbReference>
<dbReference type="NCBIfam" id="TIGR01979">
    <property type="entry name" value="sufS"/>
    <property type="match status" value="1"/>
</dbReference>
<dbReference type="InterPro" id="IPR015422">
    <property type="entry name" value="PyrdxlP-dep_Trfase_small"/>
</dbReference>
<evidence type="ECO:0000256" key="8">
    <source>
        <dbReference type="RuleBase" id="RU004506"/>
    </source>
</evidence>
<evidence type="ECO:0000256" key="5">
    <source>
        <dbReference type="ARBA" id="ARBA00022898"/>
    </source>
</evidence>
<dbReference type="InterPro" id="IPR015424">
    <property type="entry name" value="PyrdxlP-dep_Trfase"/>
</dbReference>
<gene>
    <name evidence="10" type="ORF">A2806_00600</name>
</gene>
<dbReference type="EC" id="2.8.1.7" evidence="3 8"/>
<dbReference type="InterPro" id="IPR020578">
    <property type="entry name" value="Aminotrans_V_PyrdxlP_BS"/>
</dbReference>
<dbReference type="InterPro" id="IPR010970">
    <property type="entry name" value="Cys_dSase_SufS"/>
</dbReference>
<proteinExistence type="inferred from homology"/>
<sequence>MFDVSKIREDFPILKRLVHGKPLAYLDTAASAQKPKQVIEAQREFEENSYANVHRGIHTLSENATALFEKARNTIADFLGSNDSGEIVFVRNATEGINLIAYSWGESNIAAGDEILVTRMEHHANFVPWLRITQKQNAKLVIAELTSSGELDLEDFSRKLSKKTRVIAITLMSNVLGTINPIENIVEMVKRNYATNLDSFPLIVIDAAQAVPHFKVNVKTLECDALVFSGHKLYGPTGIGVLWMKKKLLDDMPPFLVGGQMIRTVYNDRVEYNDVPWKFEAGTPDITGAIGLATAIQYLKTLGIDAIFEHEKGITAYALEKMRSLKDLTLFGPPNPEKRGGLLSFVHKTLHAHDIASLLDEEGIAIRAGHHCTMPLHAKLEVAATARASFGIYTTKEEVEIFYNVLKHIIKRFA</sequence>
<comment type="catalytic activity">
    <reaction evidence="6 8">
        <text>(sulfur carrier)-H + L-cysteine = (sulfur carrier)-SH + L-alanine</text>
        <dbReference type="Rhea" id="RHEA:43892"/>
        <dbReference type="Rhea" id="RHEA-COMP:14737"/>
        <dbReference type="Rhea" id="RHEA-COMP:14739"/>
        <dbReference type="ChEBI" id="CHEBI:29917"/>
        <dbReference type="ChEBI" id="CHEBI:35235"/>
        <dbReference type="ChEBI" id="CHEBI:57972"/>
        <dbReference type="ChEBI" id="CHEBI:64428"/>
        <dbReference type="EC" id="2.8.1.7"/>
    </reaction>
</comment>
<evidence type="ECO:0000313" key="11">
    <source>
        <dbReference type="Proteomes" id="UP000177629"/>
    </source>
</evidence>
<dbReference type="Gene3D" id="3.90.1150.10">
    <property type="entry name" value="Aspartate Aminotransferase, domain 1"/>
    <property type="match status" value="1"/>
</dbReference>
<feature type="domain" description="Aminotransferase class V" evidence="9">
    <location>
        <begin position="25"/>
        <end position="402"/>
    </location>
</feature>
<evidence type="ECO:0000256" key="6">
    <source>
        <dbReference type="ARBA" id="ARBA00050776"/>
    </source>
</evidence>
<dbReference type="GO" id="GO:0031071">
    <property type="term" value="F:cysteine desulfurase activity"/>
    <property type="evidence" value="ECO:0007669"/>
    <property type="project" value="UniProtKB-UniRule"/>
</dbReference>
<evidence type="ECO:0000256" key="2">
    <source>
        <dbReference type="ARBA" id="ARBA00010447"/>
    </source>
</evidence>
<evidence type="ECO:0000256" key="3">
    <source>
        <dbReference type="ARBA" id="ARBA00012239"/>
    </source>
</evidence>
<dbReference type="GO" id="GO:0006534">
    <property type="term" value="P:cysteine metabolic process"/>
    <property type="evidence" value="ECO:0007669"/>
    <property type="project" value="UniProtKB-UniRule"/>
</dbReference>
<dbReference type="Gene3D" id="3.40.640.10">
    <property type="entry name" value="Type I PLP-dependent aspartate aminotransferase-like (Major domain)"/>
    <property type="match status" value="1"/>
</dbReference>
<keyword evidence="4 8" id="KW-0808">Transferase</keyword>
<evidence type="ECO:0000259" key="9">
    <source>
        <dbReference type="Pfam" id="PF00266"/>
    </source>
</evidence>
<dbReference type="Pfam" id="PF00266">
    <property type="entry name" value="Aminotran_5"/>
    <property type="match status" value="1"/>
</dbReference>
<comment type="caution">
    <text evidence="10">The sequence shown here is derived from an EMBL/GenBank/DDBJ whole genome shotgun (WGS) entry which is preliminary data.</text>
</comment>
<accession>A0A1G2PIH0</accession>
<reference evidence="10 11" key="1">
    <citation type="journal article" date="2016" name="Nat. Commun.">
        <title>Thousands of microbial genomes shed light on interconnected biogeochemical processes in an aquifer system.</title>
        <authorList>
            <person name="Anantharaman K."/>
            <person name="Brown C.T."/>
            <person name="Hug L.A."/>
            <person name="Sharon I."/>
            <person name="Castelle C.J."/>
            <person name="Probst A.J."/>
            <person name="Thomas B.C."/>
            <person name="Singh A."/>
            <person name="Wilkins M.J."/>
            <person name="Karaoz U."/>
            <person name="Brodie E.L."/>
            <person name="Williams K.H."/>
            <person name="Hubbard S.S."/>
            <person name="Banfield J.F."/>
        </authorList>
    </citation>
    <scope>NUCLEOTIDE SEQUENCE [LARGE SCALE GENOMIC DNA]</scope>
</reference>
<comment type="similarity">
    <text evidence="2 8">Belongs to the class-V pyridoxal-phosphate-dependent aminotransferase family. Csd subfamily.</text>
</comment>
<dbReference type="PANTHER" id="PTHR43586:SF8">
    <property type="entry name" value="CYSTEINE DESULFURASE 1, CHLOROPLASTIC"/>
    <property type="match status" value="1"/>
</dbReference>
<comment type="function">
    <text evidence="8">Catalyzes the removal of elemental sulfur and selenium atoms from L-cysteine, L-cystine, L-selenocysteine, and L-selenocystine to produce L-alanine.</text>
</comment>
<dbReference type="InterPro" id="IPR000192">
    <property type="entry name" value="Aminotrans_V_dom"/>
</dbReference>
<dbReference type="STRING" id="1802362.A2806_00600"/>
<evidence type="ECO:0000256" key="7">
    <source>
        <dbReference type="RuleBase" id="RU004504"/>
    </source>
</evidence>
<dbReference type="AlphaFoldDB" id="A0A1G2PIH0"/>
<name>A0A1G2PIH0_9BACT</name>
<dbReference type="SUPFAM" id="SSF53383">
    <property type="entry name" value="PLP-dependent transferases"/>
    <property type="match status" value="1"/>
</dbReference>